<evidence type="ECO:0008006" key="3">
    <source>
        <dbReference type="Google" id="ProtNLM"/>
    </source>
</evidence>
<dbReference type="InterPro" id="IPR018738">
    <property type="entry name" value="DUF2280"/>
</dbReference>
<dbReference type="Proteomes" id="UP001549145">
    <property type="component" value="Unassembled WGS sequence"/>
</dbReference>
<gene>
    <name evidence="1" type="ORF">ABID43_001200</name>
</gene>
<evidence type="ECO:0000313" key="2">
    <source>
        <dbReference type="Proteomes" id="UP001549145"/>
    </source>
</evidence>
<proteinExistence type="predicted"/>
<dbReference type="RefSeq" id="WP_238276840.1">
    <property type="nucleotide sequence ID" value="NZ_BPQL01000019.1"/>
</dbReference>
<dbReference type="Pfam" id="PF10045">
    <property type="entry name" value="DUF2280"/>
    <property type="match status" value="1"/>
</dbReference>
<name>A0ABV2L1G3_9HYPH</name>
<organism evidence="1 2">
    <name type="scientific">Methylobacterium goesingense</name>
    <dbReference type="NCBI Taxonomy" id="243690"/>
    <lineage>
        <taxon>Bacteria</taxon>
        <taxon>Pseudomonadati</taxon>
        <taxon>Pseudomonadota</taxon>
        <taxon>Alphaproteobacteria</taxon>
        <taxon>Hyphomicrobiales</taxon>
        <taxon>Methylobacteriaceae</taxon>
        <taxon>Methylobacterium</taxon>
    </lineage>
</organism>
<protein>
    <recommendedName>
        <fullName evidence="3">DUF2280 domain-containing protein</fullName>
    </recommendedName>
</protein>
<comment type="caution">
    <text evidence="1">The sequence shown here is derived from an EMBL/GenBank/DDBJ whole genome shotgun (WGS) entry which is preliminary data.</text>
</comment>
<accession>A0ABV2L1G3</accession>
<keyword evidence="2" id="KW-1185">Reference proteome</keyword>
<reference evidence="1 2" key="1">
    <citation type="submission" date="2024-06" db="EMBL/GenBank/DDBJ databases">
        <title>Genomic Encyclopedia of Type Strains, Phase IV (KMG-IV): sequencing the most valuable type-strain genomes for metagenomic binning, comparative biology and taxonomic classification.</title>
        <authorList>
            <person name="Goeker M."/>
        </authorList>
    </citation>
    <scope>NUCLEOTIDE SEQUENCE [LARGE SCALE GENOMIC DNA]</scope>
    <source>
        <strain evidence="1 2">DSM 21331</strain>
    </source>
</reference>
<evidence type="ECO:0000313" key="1">
    <source>
        <dbReference type="EMBL" id="MET3691675.1"/>
    </source>
</evidence>
<dbReference type="EMBL" id="JBEPMM010000002">
    <property type="protein sequence ID" value="MET3691675.1"/>
    <property type="molecule type" value="Genomic_DNA"/>
</dbReference>
<sequence>MAQNGLPDEVKTFVVQQLACFETPSEVAKSVKEEFGLEVSRQAVEAYDPGKRAGASLSEEFRALFAITREAFLADTAAIGISHKVVRLRTLARLAEKAERAGNMVLVASLLEQVAKECGDAFTNKRQVENTGKDGAPLIDGGITVTFVRPAPVPDAG</sequence>